<organism evidence="2 3">
    <name type="scientific">Piscibacillus salipiscarius</name>
    <dbReference type="NCBI Taxonomy" id="299480"/>
    <lineage>
        <taxon>Bacteria</taxon>
        <taxon>Bacillati</taxon>
        <taxon>Bacillota</taxon>
        <taxon>Bacilli</taxon>
        <taxon>Bacillales</taxon>
        <taxon>Bacillaceae</taxon>
        <taxon>Piscibacillus</taxon>
    </lineage>
</organism>
<reference evidence="3" key="1">
    <citation type="journal article" date="2019" name="Int. J. Syst. Evol. Microbiol.">
        <title>The Global Catalogue of Microorganisms (GCM) 10K type strain sequencing project: providing services to taxonomists for standard genome sequencing and annotation.</title>
        <authorList>
            <consortium name="The Broad Institute Genomics Platform"/>
            <consortium name="The Broad Institute Genome Sequencing Center for Infectious Disease"/>
            <person name="Wu L."/>
            <person name="Ma J."/>
        </authorList>
    </citation>
    <scope>NUCLEOTIDE SEQUENCE [LARGE SCALE GENOMIC DNA]</scope>
    <source>
        <strain evidence="3">TISTR 1571</strain>
    </source>
</reference>
<comment type="caution">
    <text evidence="2">The sequence shown here is derived from an EMBL/GenBank/DDBJ whole genome shotgun (WGS) entry which is preliminary data.</text>
</comment>
<protein>
    <submittedName>
        <fullName evidence="2">DUF4166 domain-containing protein</fullName>
    </submittedName>
</protein>
<feature type="domain" description="DUF4166" evidence="1">
    <location>
        <begin position="15"/>
        <end position="194"/>
    </location>
</feature>
<dbReference type="InterPro" id="IPR025311">
    <property type="entry name" value="DUF4166"/>
</dbReference>
<evidence type="ECO:0000313" key="3">
    <source>
        <dbReference type="Proteomes" id="UP001597452"/>
    </source>
</evidence>
<dbReference type="RefSeq" id="WP_054752264.1">
    <property type="nucleotide sequence ID" value="NZ_JBHUMZ010000011.1"/>
</dbReference>
<dbReference type="EMBL" id="JBHUMZ010000011">
    <property type="protein sequence ID" value="MFD2637788.1"/>
    <property type="molecule type" value="Genomic_DNA"/>
</dbReference>
<keyword evidence="3" id="KW-1185">Reference proteome</keyword>
<evidence type="ECO:0000259" key="1">
    <source>
        <dbReference type="Pfam" id="PF13761"/>
    </source>
</evidence>
<dbReference type="Pfam" id="PF13761">
    <property type="entry name" value="DUF4166"/>
    <property type="match status" value="1"/>
</dbReference>
<accession>A0ABW5Q7X0</accession>
<sequence length="200" mass="23215">MSIYKQVLGDEFNQLHSMLQKRYALMSTKPVTGKGVMLDIKGAPWFLKPMMKLLTKRKLLFPEQGSQVPFMINNTPRSNGKQIYWERAFYFPHQTRYFNALMSLDEERLVIKDYLGEPPLMYSDLVFSVEDGALLIRSLKQRLVIGSIEVPLPKWFQGVATVKEDYHDEKEKFGISVQVNNPILGQLFHYKGEFTSEDLT</sequence>
<proteinExistence type="predicted"/>
<dbReference type="Proteomes" id="UP001597452">
    <property type="component" value="Unassembled WGS sequence"/>
</dbReference>
<evidence type="ECO:0000313" key="2">
    <source>
        <dbReference type="EMBL" id="MFD2637788.1"/>
    </source>
</evidence>
<gene>
    <name evidence="2" type="ORF">ACFSW4_02725</name>
</gene>
<name>A0ABW5Q7X0_9BACI</name>